<evidence type="ECO:0000313" key="2">
    <source>
        <dbReference type="Proteomes" id="UP000683360"/>
    </source>
</evidence>
<evidence type="ECO:0000313" key="1">
    <source>
        <dbReference type="EMBL" id="CAG2193079.1"/>
    </source>
</evidence>
<name>A0A8S3QH36_MYTED</name>
<dbReference type="Proteomes" id="UP000683360">
    <property type="component" value="Unassembled WGS sequence"/>
</dbReference>
<comment type="caution">
    <text evidence="1">The sequence shown here is derived from an EMBL/GenBank/DDBJ whole genome shotgun (WGS) entry which is preliminary data.</text>
</comment>
<dbReference type="OrthoDB" id="6607069at2759"/>
<organism evidence="1 2">
    <name type="scientific">Mytilus edulis</name>
    <name type="common">Blue mussel</name>
    <dbReference type="NCBI Taxonomy" id="6550"/>
    <lineage>
        <taxon>Eukaryota</taxon>
        <taxon>Metazoa</taxon>
        <taxon>Spiralia</taxon>
        <taxon>Lophotrochozoa</taxon>
        <taxon>Mollusca</taxon>
        <taxon>Bivalvia</taxon>
        <taxon>Autobranchia</taxon>
        <taxon>Pteriomorphia</taxon>
        <taxon>Mytilida</taxon>
        <taxon>Mytiloidea</taxon>
        <taxon>Mytilidae</taxon>
        <taxon>Mytilinae</taxon>
        <taxon>Mytilus</taxon>
    </lineage>
</organism>
<protein>
    <recommendedName>
        <fullName evidence="3">MULE transposase domain-containing protein</fullName>
    </recommendedName>
</protein>
<gene>
    <name evidence="1" type="ORF">MEDL_8548</name>
</gene>
<keyword evidence="2" id="KW-1185">Reference proteome</keyword>
<reference evidence="1" key="1">
    <citation type="submission" date="2021-03" db="EMBL/GenBank/DDBJ databases">
        <authorList>
            <person name="Bekaert M."/>
        </authorList>
    </citation>
    <scope>NUCLEOTIDE SEQUENCE</scope>
</reference>
<dbReference type="EMBL" id="CAJPWZ010000459">
    <property type="protein sequence ID" value="CAG2193079.1"/>
    <property type="molecule type" value="Genomic_DNA"/>
</dbReference>
<dbReference type="AlphaFoldDB" id="A0A8S3QH36"/>
<accession>A0A8S3QH36</accession>
<dbReference type="Gene3D" id="2.20.25.240">
    <property type="match status" value="1"/>
</dbReference>
<proteinExistence type="predicted"/>
<sequence>MDFKVIVTSKEKKCICLDGFLYRFDQTLKIGDLSWRCTVKHCNAIIRSLNWPTLETRRTANRLILFHKILYHQVATEIPTYYLVNNRKTRHSHTVSIMQPQCNTSEYEFSFYPRTIRDWNHLPGNIATDIDSDTFKENLWSHFHPETRDTKNDHNHQQCDDRKIERHQLRVYAKRKAADDLTQRPSKIIRAGLKDVGEDSLHPKDLKSVSKAMYRVRRKSQPNLPKSREEVHTLFEGYPVQTSKFENFLQVNDRENGIIIFTCTTNLECLCYVEEIFMDGTFKFCPKFFKQLYTIHGFKNGNYIPLVFILLTGKSEEIYHHCFTKLVEVCDDRNLTLKPKTVPSPDKRGGKS</sequence>
<evidence type="ECO:0008006" key="3">
    <source>
        <dbReference type="Google" id="ProtNLM"/>
    </source>
</evidence>